<evidence type="ECO:0000259" key="13">
    <source>
        <dbReference type="PROSITE" id="PS50015"/>
    </source>
</evidence>
<dbReference type="GO" id="GO:0006629">
    <property type="term" value="P:lipid metabolic process"/>
    <property type="evidence" value="ECO:0007669"/>
    <property type="project" value="InterPro"/>
</dbReference>
<reference evidence="15 16" key="1">
    <citation type="submission" date="2025-04" db="UniProtKB">
        <authorList>
            <consortium name="RefSeq"/>
        </authorList>
    </citation>
    <scope>IDENTIFICATION</scope>
</reference>
<evidence type="ECO:0000256" key="3">
    <source>
        <dbReference type="ARBA" id="ARBA00022729"/>
    </source>
</evidence>
<comment type="subcellular location">
    <subcellularLocation>
        <location evidence="1">Secreted</location>
        <location evidence="1">Extracellular space</location>
    </subcellularLocation>
</comment>
<dbReference type="PROSITE" id="PS50015">
    <property type="entry name" value="SAP_B"/>
    <property type="match status" value="2"/>
</dbReference>
<dbReference type="InterPro" id="IPR007856">
    <property type="entry name" value="SapB_1"/>
</dbReference>
<feature type="chain" id="PRO_5010665275" description="Pulmonary surfactant-associated protein B" evidence="12">
    <location>
        <begin position="23"/>
        <end position="228"/>
    </location>
</feature>
<dbReference type="InterPro" id="IPR011001">
    <property type="entry name" value="Saposin-like"/>
</dbReference>
<dbReference type="InterPro" id="IPR051428">
    <property type="entry name" value="Sphingo_Act-Surfact_Prot"/>
</dbReference>
<proteinExistence type="predicted"/>
<evidence type="ECO:0000313" key="14">
    <source>
        <dbReference type="Proteomes" id="UP000189703"/>
    </source>
</evidence>
<keyword evidence="7" id="KW-1015">Disulfide bond</keyword>
<evidence type="ECO:0000256" key="7">
    <source>
        <dbReference type="ARBA" id="ARBA00023157"/>
    </source>
</evidence>
<dbReference type="eggNOG" id="KOG1340">
    <property type="taxonomic scope" value="Eukaryota"/>
</dbReference>
<dbReference type="Pfam" id="PF03489">
    <property type="entry name" value="SapB_2"/>
    <property type="match status" value="1"/>
</dbReference>
<keyword evidence="2" id="KW-0964">Secreted</keyword>
<evidence type="ECO:0000256" key="9">
    <source>
        <dbReference type="ARBA" id="ARBA00037221"/>
    </source>
</evidence>
<evidence type="ECO:0000256" key="10">
    <source>
        <dbReference type="ARBA" id="ARBA00041094"/>
    </source>
</evidence>
<dbReference type="InterPro" id="IPR008139">
    <property type="entry name" value="SaposinB_dom"/>
</dbReference>
<gene>
    <name evidence="15 16" type="primary">LOC104602464</name>
</gene>
<accession>A0A1U8AAG9</accession>
<organism evidence="14 15">
    <name type="scientific">Nelumbo nucifera</name>
    <name type="common">Sacred lotus</name>
    <dbReference type="NCBI Taxonomy" id="4432"/>
    <lineage>
        <taxon>Eukaryota</taxon>
        <taxon>Viridiplantae</taxon>
        <taxon>Streptophyta</taxon>
        <taxon>Embryophyta</taxon>
        <taxon>Tracheophyta</taxon>
        <taxon>Spermatophyta</taxon>
        <taxon>Magnoliopsida</taxon>
        <taxon>Proteales</taxon>
        <taxon>Nelumbonaceae</taxon>
        <taxon>Nelumbo</taxon>
    </lineage>
</organism>
<dbReference type="AlphaFoldDB" id="A0A1U8AAG9"/>
<feature type="signal peptide" evidence="12">
    <location>
        <begin position="1"/>
        <end position="22"/>
    </location>
</feature>
<dbReference type="Gene3D" id="1.10.225.10">
    <property type="entry name" value="Saposin-like"/>
    <property type="match status" value="2"/>
</dbReference>
<evidence type="ECO:0000256" key="1">
    <source>
        <dbReference type="ARBA" id="ARBA00004239"/>
    </source>
</evidence>
<dbReference type="GO" id="GO:0004190">
    <property type="term" value="F:aspartic-type endopeptidase activity"/>
    <property type="evidence" value="ECO:0007669"/>
    <property type="project" value="UniProtKB-KW"/>
</dbReference>
<dbReference type="Pfam" id="PF05184">
    <property type="entry name" value="SapB_1"/>
    <property type="match status" value="1"/>
</dbReference>
<sequence>MTVRVRLFHLLVLSISWVCADARSLEISDDFVKQTYQELKDKFQPPHLVPRNEQFTAQASLCSLCEQFIAEALYYLGANKTQAEIMDILHGTCSKMEAFYPQCMMLVDHYGPLFFLEVSEIQPLDFCRKMDLCRHRIIASPELHQNSCAMCQRAVAEVLVKLEDPDIQLDIIEIFLKGCDAVENYLKECKNLVFQYGPAIMDNVKQVLETTDICTTFHACDPSATGSE</sequence>
<dbReference type="OrthoDB" id="69496at2759"/>
<keyword evidence="5" id="KW-0645">Protease</keyword>
<dbReference type="PANTHER" id="PTHR11480:SF3">
    <property type="entry name" value="BCDNA.GH08312"/>
    <property type="match status" value="1"/>
</dbReference>
<evidence type="ECO:0000313" key="16">
    <source>
        <dbReference type="RefSeq" id="XP_010264461.1"/>
    </source>
</evidence>
<evidence type="ECO:0000256" key="2">
    <source>
        <dbReference type="ARBA" id="ARBA00022525"/>
    </source>
</evidence>
<evidence type="ECO:0000256" key="11">
    <source>
        <dbReference type="ARBA" id="ARBA00041785"/>
    </source>
</evidence>
<name>A0A1U8AAG9_NELNU</name>
<evidence type="ECO:0000256" key="6">
    <source>
        <dbReference type="ARBA" id="ARBA00023145"/>
    </source>
</evidence>
<keyword evidence="3 12" id="KW-0732">Signal</keyword>
<dbReference type="RefSeq" id="XP_010264461.1">
    <property type="nucleotide sequence ID" value="XM_010266159.2"/>
</dbReference>
<evidence type="ECO:0000256" key="12">
    <source>
        <dbReference type="SAM" id="SignalP"/>
    </source>
</evidence>
<keyword evidence="14" id="KW-1185">Reference proteome</keyword>
<dbReference type="FunFam" id="1.10.225.10:FF:000008">
    <property type="entry name" value="Pulmonary surfactant-associated protein B"/>
    <property type="match status" value="1"/>
</dbReference>
<dbReference type="RefSeq" id="XP_010264460.1">
    <property type="nucleotide sequence ID" value="XM_010266158.2"/>
</dbReference>
<feature type="domain" description="Saposin B-type" evidence="13">
    <location>
        <begin position="144"/>
        <end position="224"/>
    </location>
</feature>
<keyword evidence="8" id="KW-0325">Glycoprotein</keyword>
<dbReference type="GeneID" id="104602464"/>
<keyword evidence="4" id="KW-0677">Repeat</keyword>
<keyword evidence="5" id="KW-0064">Aspartyl protease</keyword>
<protein>
    <recommendedName>
        <fullName evidence="10">Pulmonary surfactant-associated protein B</fullName>
    </recommendedName>
    <alternativeName>
        <fullName evidence="11">Pulmonary surfactant-associated proteolipid SPL(Phe)</fullName>
    </alternativeName>
</protein>
<dbReference type="STRING" id="4432.A0A1U8AAG9"/>
<keyword evidence="5" id="KW-0378">Hydrolase</keyword>
<comment type="function">
    <text evidence="9">Pulmonary surfactant-associated proteins promote alveolar stability by lowering the surface tension at the air-liquid interface in the peripheral air spaces. SP-B increases the collapse pressure of palmitic acid to nearly 70 millinewtons per meter.</text>
</comment>
<dbReference type="PANTHER" id="PTHR11480">
    <property type="entry name" value="SAPOSIN-RELATED"/>
    <property type="match status" value="1"/>
</dbReference>
<dbReference type="SUPFAM" id="SSF47862">
    <property type="entry name" value="Saposin"/>
    <property type="match status" value="2"/>
</dbReference>
<evidence type="ECO:0000256" key="4">
    <source>
        <dbReference type="ARBA" id="ARBA00022737"/>
    </source>
</evidence>
<dbReference type="GO" id="GO:0005615">
    <property type="term" value="C:extracellular space"/>
    <property type="evidence" value="ECO:0000318"/>
    <property type="project" value="GO_Central"/>
</dbReference>
<dbReference type="KEGG" id="nnu:104602464"/>
<keyword evidence="6" id="KW-0865">Zymogen</keyword>
<evidence type="ECO:0000256" key="5">
    <source>
        <dbReference type="ARBA" id="ARBA00022750"/>
    </source>
</evidence>
<dbReference type="Proteomes" id="UP000189703">
    <property type="component" value="Unplaced"/>
</dbReference>
<evidence type="ECO:0000256" key="8">
    <source>
        <dbReference type="ARBA" id="ARBA00023180"/>
    </source>
</evidence>
<feature type="domain" description="Saposin B-type" evidence="13">
    <location>
        <begin position="58"/>
        <end position="137"/>
    </location>
</feature>
<dbReference type="OMA" id="CKNSEDH"/>
<evidence type="ECO:0000313" key="15">
    <source>
        <dbReference type="RefSeq" id="XP_010264460.1"/>
    </source>
</evidence>
<dbReference type="InterPro" id="IPR008138">
    <property type="entry name" value="SapB_2"/>
</dbReference>
<dbReference type="SMART" id="SM00741">
    <property type="entry name" value="SapB"/>
    <property type="match status" value="2"/>
</dbReference>